<sequence>MRNSNILYLSRYTCYGSTPKNGRGTPKVPFPYIGPKLALRNKVVDTSSKQESKICFTELMELLSCLKEGDFNEKLCFEHQSKLKLCEEKYLATIEKEQEIRRKGTLTPGAKTLTSAQANILLKKYPQPGV</sequence>
<dbReference type="Proteomes" id="UP000326759">
    <property type="component" value="Unassembled WGS sequence"/>
</dbReference>
<accession>A0A5N5SRW7</accession>
<dbReference type="InterPro" id="IPR033620">
    <property type="entry name" value="Ribosomal_mS37_met"/>
</dbReference>
<reference evidence="1 2" key="1">
    <citation type="journal article" date="2019" name="PLoS Biol.">
        <title>Sex chromosomes control vertical transmission of feminizing Wolbachia symbionts in an isopod.</title>
        <authorList>
            <person name="Becking T."/>
            <person name="Chebbi M.A."/>
            <person name="Giraud I."/>
            <person name="Moumen B."/>
            <person name="Laverre T."/>
            <person name="Caubet Y."/>
            <person name="Peccoud J."/>
            <person name="Gilbert C."/>
            <person name="Cordaux R."/>
        </authorList>
    </citation>
    <scope>NUCLEOTIDE SEQUENCE [LARGE SCALE GENOMIC DNA]</scope>
    <source>
        <strain evidence="1">ANa2</strain>
        <tissue evidence="1">Whole body excluding digestive tract and cuticle</tissue>
    </source>
</reference>
<dbReference type="EMBL" id="SEYY01021226">
    <property type="protein sequence ID" value="KAB7496588.1"/>
    <property type="molecule type" value="Genomic_DNA"/>
</dbReference>
<dbReference type="GO" id="GO:0032543">
    <property type="term" value="P:mitochondrial translation"/>
    <property type="evidence" value="ECO:0007669"/>
    <property type="project" value="InterPro"/>
</dbReference>
<gene>
    <name evidence="1" type="ORF">Anas_07285</name>
</gene>
<dbReference type="OrthoDB" id="5825849at2759"/>
<name>A0A5N5SRW7_9CRUS</name>
<dbReference type="GO" id="GO:0005654">
    <property type="term" value="C:nucleoplasm"/>
    <property type="evidence" value="ECO:0007669"/>
    <property type="project" value="TreeGrafter"/>
</dbReference>
<keyword evidence="2" id="KW-1185">Reference proteome</keyword>
<evidence type="ECO:0008006" key="3">
    <source>
        <dbReference type="Google" id="ProtNLM"/>
    </source>
</evidence>
<protein>
    <recommendedName>
        <fullName evidence="3">Coiled-coil-helix-coiled-coil-helix domain-containing protein 1</fullName>
    </recommendedName>
</protein>
<organism evidence="1 2">
    <name type="scientific">Armadillidium nasatum</name>
    <dbReference type="NCBI Taxonomy" id="96803"/>
    <lineage>
        <taxon>Eukaryota</taxon>
        <taxon>Metazoa</taxon>
        <taxon>Ecdysozoa</taxon>
        <taxon>Arthropoda</taxon>
        <taxon>Crustacea</taxon>
        <taxon>Multicrustacea</taxon>
        <taxon>Malacostraca</taxon>
        <taxon>Eumalacostraca</taxon>
        <taxon>Peracarida</taxon>
        <taxon>Isopoda</taxon>
        <taxon>Oniscidea</taxon>
        <taxon>Crinocheta</taxon>
        <taxon>Armadillidiidae</taxon>
        <taxon>Armadillidium</taxon>
    </lineage>
</organism>
<dbReference type="InterPro" id="IPR009069">
    <property type="entry name" value="Cys_alpha_HP_mot_SF"/>
</dbReference>
<proteinExistence type="predicted"/>
<evidence type="ECO:0000313" key="2">
    <source>
        <dbReference type="Proteomes" id="UP000326759"/>
    </source>
</evidence>
<dbReference type="PANTHER" id="PTHR31278">
    <property type="entry name" value="CHCHD1"/>
    <property type="match status" value="1"/>
</dbReference>
<dbReference type="GO" id="GO:0003723">
    <property type="term" value="F:RNA binding"/>
    <property type="evidence" value="ECO:0007669"/>
    <property type="project" value="TreeGrafter"/>
</dbReference>
<dbReference type="GO" id="GO:0005761">
    <property type="term" value="C:mitochondrial ribosome"/>
    <property type="evidence" value="ECO:0007669"/>
    <property type="project" value="InterPro"/>
</dbReference>
<dbReference type="PANTHER" id="PTHR31278:SF2">
    <property type="entry name" value="SMALL RIBOSOMAL SUBUNIT PROTEIN MS37"/>
    <property type="match status" value="1"/>
</dbReference>
<evidence type="ECO:0000313" key="1">
    <source>
        <dbReference type="EMBL" id="KAB7496588.1"/>
    </source>
</evidence>
<dbReference type="AlphaFoldDB" id="A0A5N5SRW7"/>
<dbReference type="SUPFAM" id="SSF47072">
    <property type="entry name" value="Cysteine alpha-hairpin motif"/>
    <property type="match status" value="1"/>
</dbReference>
<comment type="caution">
    <text evidence="1">The sequence shown here is derived from an EMBL/GenBank/DDBJ whole genome shotgun (WGS) entry which is preliminary data.</text>
</comment>